<feature type="transmembrane region" description="Helical" evidence="1">
    <location>
        <begin position="12"/>
        <end position="30"/>
    </location>
</feature>
<sequence>MISYVGEVKKSPTNLVVSLLLIALFVNPLVESLQSVNPIVFMLDHYAMFLSGSLLGYRYFKGSVLTFSLGSFLAVFWHVPLFFDLAGSYISYRLICEATLVLGGVLAGSYIPRMNLTTKVTSLALYMLGDSLLSIFFILGYPQYSSQDFPLLSWGPSQLPAVGITMFVVMNLVLIYAIFKLMKNISLI</sequence>
<dbReference type="EMBL" id="CP049074">
    <property type="protein sequence ID" value="QKR00895.1"/>
    <property type="molecule type" value="Genomic_DNA"/>
</dbReference>
<keyword evidence="3" id="KW-1185">Reference proteome</keyword>
<keyword evidence="1" id="KW-0812">Transmembrane</keyword>
<evidence type="ECO:0000313" key="3">
    <source>
        <dbReference type="Proteomes" id="UP000509301"/>
    </source>
</evidence>
<feature type="transmembrane region" description="Helical" evidence="1">
    <location>
        <begin position="89"/>
        <end position="111"/>
    </location>
</feature>
<evidence type="ECO:0000256" key="1">
    <source>
        <dbReference type="SAM" id="Phobius"/>
    </source>
</evidence>
<protein>
    <submittedName>
        <fullName evidence="2">DUF1404 domain-containing protein</fullName>
    </submittedName>
</protein>
<name>A0A6N0NXF5_9CREN</name>
<keyword evidence="1" id="KW-0472">Membrane</keyword>
<evidence type="ECO:0000313" key="2">
    <source>
        <dbReference type="EMBL" id="QKR00895.1"/>
    </source>
</evidence>
<dbReference type="Proteomes" id="UP000509301">
    <property type="component" value="Chromosome"/>
</dbReference>
<dbReference type="OrthoDB" id="43884at2157"/>
<feature type="transmembrane region" description="Helical" evidence="1">
    <location>
        <begin position="64"/>
        <end position="83"/>
    </location>
</feature>
<feature type="transmembrane region" description="Helical" evidence="1">
    <location>
        <begin position="161"/>
        <end position="179"/>
    </location>
</feature>
<dbReference type="AlphaFoldDB" id="A0A6N0NXF5"/>
<proteinExistence type="predicted"/>
<gene>
    <name evidence="2" type="ORF">GWK48_11325</name>
</gene>
<dbReference type="KEGG" id="mten:GWK48_11325"/>
<keyword evidence="1" id="KW-1133">Transmembrane helix</keyword>
<accession>A0A6N0NXF5</accession>
<dbReference type="GeneID" id="55642542"/>
<feature type="transmembrane region" description="Helical" evidence="1">
    <location>
        <begin position="123"/>
        <end position="141"/>
    </location>
</feature>
<reference evidence="2 3" key="1">
    <citation type="submission" date="2020-02" db="EMBL/GenBank/DDBJ databases">
        <title>Comparative genome analysis reveals the metabolism and evolution of the thermophilic archaeal genus Metallosphaera.</title>
        <authorList>
            <person name="Jiang C."/>
        </authorList>
    </citation>
    <scope>NUCLEOTIDE SEQUENCE [LARGE SCALE GENOMIC DNA]</scope>
    <source>
        <strain evidence="2 3">Ric-A</strain>
    </source>
</reference>
<organism evidence="2 3">
    <name type="scientific">Metallosphaera tengchongensis</name>
    <dbReference type="NCBI Taxonomy" id="1532350"/>
    <lineage>
        <taxon>Archaea</taxon>
        <taxon>Thermoproteota</taxon>
        <taxon>Thermoprotei</taxon>
        <taxon>Sulfolobales</taxon>
        <taxon>Sulfolobaceae</taxon>
        <taxon>Metallosphaera</taxon>
    </lineage>
</organism>
<dbReference type="RefSeq" id="WP_174632340.1">
    <property type="nucleotide sequence ID" value="NZ_CP049074.1"/>
</dbReference>
<dbReference type="InterPro" id="IPR009844">
    <property type="entry name" value="DUF1404"/>
</dbReference>
<dbReference type="Pfam" id="PF07185">
    <property type="entry name" value="DUF1404"/>
    <property type="match status" value="1"/>
</dbReference>